<dbReference type="Pfam" id="PF20414">
    <property type="entry name" value="DUF6698"/>
    <property type="match status" value="1"/>
</dbReference>
<evidence type="ECO:0000313" key="4">
    <source>
        <dbReference type="EMBL" id="KAK0482792.1"/>
    </source>
</evidence>
<evidence type="ECO:0000313" key="5">
    <source>
        <dbReference type="Proteomes" id="UP001175227"/>
    </source>
</evidence>
<dbReference type="Proteomes" id="UP001175227">
    <property type="component" value="Unassembled WGS sequence"/>
</dbReference>
<evidence type="ECO:0000256" key="2">
    <source>
        <dbReference type="SAM" id="MobiDB-lite"/>
    </source>
</evidence>
<feature type="region of interest" description="Disordered" evidence="2">
    <location>
        <begin position="354"/>
        <end position="375"/>
    </location>
</feature>
<evidence type="ECO:0000256" key="1">
    <source>
        <dbReference type="SAM" id="Coils"/>
    </source>
</evidence>
<accession>A0AA39PEM4</accession>
<organism evidence="4 5">
    <name type="scientific">Armillaria novae-zelandiae</name>
    <dbReference type="NCBI Taxonomy" id="153914"/>
    <lineage>
        <taxon>Eukaryota</taxon>
        <taxon>Fungi</taxon>
        <taxon>Dikarya</taxon>
        <taxon>Basidiomycota</taxon>
        <taxon>Agaricomycotina</taxon>
        <taxon>Agaricomycetes</taxon>
        <taxon>Agaricomycetidae</taxon>
        <taxon>Agaricales</taxon>
        <taxon>Marasmiineae</taxon>
        <taxon>Physalacriaceae</taxon>
        <taxon>Armillaria</taxon>
    </lineage>
</organism>
<feature type="transmembrane region" description="Helical" evidence="3">
    <location>
        <begin position="246"/>
        <end position="268"/>
    </location>
</feature>
<dbReference type="Pfam" id="PF18759">
    <property type="entry name" value="Plavaka"/>
    <property type="match status" value="1"/>
</dbReference>
<keyword evidence="5" id="KW-1185">Reference proteome</keyword>
<feature type="region of interest" description="Disordered" evidence="2">
    <location>
        <begin position="1179"/>
        <end position="1210"/>
    </location>
</feature>
<feature type="transmembrane region" description="Helical" evidence="3">
    <location>
        <begin position="212"/>
        <end position="234"/>
    </location>
</feature>
<reference evidence="4" key="1">
    <citation type="submission" date="2023-06" db="EMBL/GenBank/DDBJ databases">
        <authorList>
            <consortium name="Lawrence Berkeley National Laboratory"/>
            <person name="Ahrendt S."/>
            <person name="Sahu N."/>
            <person name="Indic B."/>
            <person name="Wong-Bajracharya J."/>
            <person name="Merenyi Z."/>
            <person name="Ke H.-M."/>
            <person name="Monk M."/>
            <person name="Kocsube S."/>
            <person name="Drula E."/>
            <person name="Lipzen A."/>
            <person name="Balint B."/>
            <person name="Henrissat B."/>
            <person name="Andreopoulos B."/>
            <person name="Martin F.M."/>
            <person name="Harder C.B."/>
            <person name="Rigling D."/>
            <person name="Ford K.L."/>
            <person name="Foster G.D."/>
            <person name="Pangilinan J."/>
            <person name="Papanicolaou A."/>
            <person name="Barry K."/>
            <person name="LaButti K."/>
            <person name="Viragh M."/>
            <person name="Koriabine M."/>
            <person name="Yan M."/>
            <person name="Riley R."/>
            <person name="Champramary S."/>
            <person name="Plett K.L."/>
            <person name="Tsai I.J."/>
            <person name="Slot J."/>
            <person name="Sipos G."/>
            <person name="Plett J."/>
            <person name="Nagy L.G."/>
            <person name="Grigoriev I.V."/>
        </authorList>
    </citation>
    <scope>NUCLEOTIDE SEQUENCE</scope>
    <source>
        <strain evidence="4">ICMP 16352</strain>
    </source>
</reference>
<keyword evidence="3" id="KW-0812">Transmembrane</keyword>
<feature type="region of interest" description="Disordered" evidence="2">
    <location>
        <begin position="452"/>
        <end position="483"/>
    </location>
</feature>
<proteinExistence type="predicted"/>
<feature type="compositionally biased region" description="Low complexity" evidence="2">
    <location>
        <begin position="354"/>
        <end position="366"/>
    </location>
</feature>
<keyword evidence="1" id="KW-0175">Coiled coil</keyword>
<sequence length="1244" mass="138845">MSVPPVVPATSNLNTIPSDELVEALKNLQLQNQALLQENRTLKATHVPQHKTKAAVLEEAPDSNSEGILKSKDIQRLQWAGQSLIVFCYVWWDRLAVFGHNRGQCKEELDLLHAQLSEWNALSKEQQSRIEDFKKKKVQTDTRVHFLRIIEALYEEVPEIYHDLIKVFANSNNCSTDPRCLSLLGYDSTRKRYTQCPNLLFPEGKAFKNGPALFWSSALVKILSHVLLGASSLTTSKKTRSTNTVLWGKSAITPGAIVFAAVVARFLLTSDKFMETGESTSSLYAADCRFYIKTIQATLNLTSTKKMLEYFDRNLFLPKRNLRGLLTLRAPTTTLGTSIASNYVDVSSDDNNIDNDNNIHNSNNIGDDNDNDNDNDEEIMVNGTPPNTPIESNTVVAKTARLQVPAMRTKTVTFALPGTDTAKPVENTAQGALNDGSTVACNGTQGSMATCGGTRGRGGKGGKCQGQKKATGNMQNAPRGRNLHSRGAANTLVVNSLEQLDETVEDDIEYPSAPPMNFHDTTPRKLPTSLVDSSGHCGMGNYNNGSVKMSHDHHLRPIHKTCIGRALLTNTYFTISTELCQRQRRVSTKSAPTVKAFSMLEDLFHTKGPALRRYSNVSKMPSAELNTENNSDVRSYMSSALPPRLNLSLAMPSPSGATTSQECWEQAQPQPNGILEDFDTMEDVQPSLPEIASSSGSEPRVEYIHTKYHPHSNRPPRLDKVEEFQAQTKLKSGINQGDIDALLTMMTKRGGQVPLFRNHRELIAMWKKAAHLRTTFESTMFTVPLKVDGSTSQQFYMEPHTGNIFWEIQTALPTGGKPICYIIYAHKTRLSSFGTVQGYPVIVRLGNLPSHICNGQGVGGVCIIGWLPIIKEEAKHKDKSYYTDFKRAIWHKAFESILLRIKGKSKFGAWVQVAGGMETTPCHLYLFPTIMILSANYEEQCMMALTRGCKAKFPCNVCLVPLKELSTEAQRIYEEAAKIRGATKCNASLKTFGLRFIKKYQNTFWEITHCDVHRALSFDRLHAFNNGLFADHLLKEIKGRILKLGPSFGQEADKLIPILASLIEEYEKAVCDKDKAMRWATINACRTPKETKTKNWNFPKAHSHQHLFDNIEAKGVTLNYNTKPNESMHGSFKDLYQRHTNFKNVDEQILRVDDWYNAMAYLQHQINHHDKIKKEFGDDQVAEGETRAEDKDKDEQVLVSGSANSDEDYTAAASLHGRRGKGGGKLTMAEVEAQAINNSDFCEF</sequence>
<protein>
    <submittedName>
        <fullName evidence="4">Uncharacterized protein</fullName>
    </submittedName>
</protein>
<dbReference type="AlphaFoldDB" id="A0AA39PEM4"/>
<dbReference type="InterPro" id="IPR046521">
    <property type="entry name" value="DUF6698"/>
</dbReference>
<evidence type="ECO:0000256" key="3">
    <source>
        <dbReference type="SAM" id="Phobius"/>
    </source>
</evidence>
<feature type="compositionally biased region" description="Gly residues" evidence="2">
    <location>
        <begin position="453"/>
        <end position="464"/>
    </location>
</feature>
<keyword evidence="3" id="KW-0472">Membrane</keyword>
<feature type="compositionally biased region" description="Basic and acidic residues" evidence="2">
    <location>
        <begin position="1184"/>
        <end position="1196"/>
    </location>
</feature>
<gene>
    <name evidence="4" type="ORF">IW261DRAFT_1418319</name>
</gene>
<feature type="region of interest" description="Disordered" evidence="2">
    <location>
        <begin position="513"/>
        <end position="532"/>
    </location>
</feature>
<comment type="caution">
    <text evidence="4">The sequence shown here is derived from an EMBL/GenBank/DDBJ whole genome shotgun (WGS) entry which is preliminary data.</text>
</comment>
<dbReference type="EMBL" id="JAUEPR010000007">
    <property type="protein sequence ID" value="KAK0482792.1"/>
    <property type="molecule type" value="Genomic_DNA"/>
</dbReference>
<dbReference type="InterPro" id="IPR041078">
    <property type="entry name" value="Plavaka"/>
</dbReference>
<name>A0AA39PEM4_9AGAR</name>
<keyword evidence="3" id="KW-1133">Transmembrane helix</keyword>
<feature type="coiled-coil region" evidence="1">
    <location>
        <begin position="18"/>
        <end position="45"/>
    </location>
</feature>